<organism evidence="1 2">
    <name type="scientific">Aquibium oceanicum</name>
    <dbReference type="NCBI Taxonomy" id="1670800"/>
    <lineage>
        <taxon>Bacteria</taxon>
        <taxon>Pseudomonadati</taxon>
        <taxon>Pseudomonadota</taxon>
        <taxon>Alphaproteobacteria</taxon>
        <taxon>Hyphomicrobiales</taxon>
        <taxon>Phyllobacteriaceae</taxon>
        <taxon>Aquibium</taxon>
    </lineage>
</organism>
<accession>A0A1L3SVU5</accession>
<gene>
    <name evidence="1" type="ORF">BSQ44_20880</name>
</gene>
<dbReference type="Pfam" id="PF08905">
    <property type="entry name" value="DUF1850"/>
    <property type="match status" value="1"/>
</dbReference>
<dbReference type="InterPro" id="IPR015001">
    <property type="entry name" value="DUF1850"/>
</dbReference>
<reference evidence="2" key="1">
    <citation type="submission" date="2016-11" db="EMBL/GenBank/DDBJ databases">
        <title>Mesorhizobium oceanicum sp. nov., isolated from deep seawater in South China Sea.</title>
        <authorList>
            <person name="Fu G.-Y."/>
        </authorList>
    </citation>
    <scope>NUCLEOTIDE SEQUENCE [LARGE SCALE GENOMIC DNA]</scope>
    <source>
        <strain evidence="2">B7</strain>
    </source>
</reference>
<dbReference type="AlphaFoldDB" id="A0A1L3SVU5"/>
<proteinExistence type="predicted"/>
<evidence type="ECO:0000313" key="2">
    <source>
        <dbReference type="Proteomes" id="UP000182840"/>
    </source>
</evidence>
<evidence type="ECO:0008006" key="3">
    <source>
        <dbReference type="Google" id="ProtNLM"/>
    </source>
</evidence>
<keyword evidence="2" id="KW-1185">Reference proteome</keyword>
<dbReference type="RefSeq" id="WP_072607020.1">
    <property type="nucleotide sequence ID" value="NZ_CP018171.1"/>
</dbReference>
<dbReference type="OrthoDB" id="5298197at2"/>
<dbReference type="Proteomes" id="UP000182840">
    <property type="component" value="Chromosome"/>
</dbReference>
<dbReference type="EMBL" id="CP018171">
    <property type="protein sequence ID" value="APH73553.1"/>
    <property type="molecule type" value="Genomic_DNA"/>
</dbReference>
<dbReference type="STRING" id="1670800.BSQ44_20880"/>
<evidence type="ECO:0000313" key="1">
    <source>
        <dbReference type="EMBL" id="APH73553.1"/>
    </source>
</evidence>
<dbReference type="KEGG" id="meso:BSQ44_20880"/>
<protein>
    <recommendedName>
        <fullName evidence="3">DUF1850 domain-containing protein</fullName>
    </recommendedName>
</protein>
<sequence length="120" mass="12607">MPLCILAAGKTTVLAAAAFTLSWTHSVEKTRWEEDWRVTPAGLELAAARVEGTGAGMEIPDGAVLKDGMWTYHPALPPQEALRLASSGATVGGWMLCADGNCLTIGAEPAEPVEIRGCED</sequence>
<name>A0A1L3SVU5_9HYPH</name>